<keyword evidence="6 9" id="KW-1133">Transmembrane helix</keyword>
<evidence type="ECO:0000256" key="1">
    <source>
        <dbReference type="ARBA" id="ARBA00004477"/>
    </source>
</evidence>
<evidence type="ECO:0000256" key="5">
    <source>
        <dbReference type="ARBA" id="ARBA00022824"/>
    </source>
</evidence>
<dbReference type="InterPro" id="IPR006639">
    <property type="entry name" value="Preselin/SPP"/>
</dbReference>
<dbReference type="Pfam" id="PF04258">
    <property type="entry name" value="Peptidase_A22B"/>
    <property type="match status" value="1"/>
</dbReference>
<dbReference type="GO" id="GO:0006465">
    <property type="term" value="P:signal peptide processing"/>
    <property type="evidence" value="ECO:0007669"/>
    <property type="project" value="TreeGrafter"/>
</dbReference>
<evidence type="ECO:0000256" key="9">
    <source>
        <dbReference type="SAM" id="Phobius"/>
    </source>
</evidence>
<dbReference type="VEuPathDB" id="FungiDB:LELG_04943"/>
<evidence type="ECO:0000256" key="3">
    <source>
        <dbReference type="ARBA" id="ARBA00022692"/>
    </source>
</evidence>
<dbReference type="AlphaFoldDB" id="A5E5Q4"/>
<evidence type="ECO:0000256" key="7">
    <source>
        <dbReference type="ARBA" id="ARBA00023136"/>
    </source>
</evidence>
<gene>
    <name evidence="10" type="ORF">LELG_04943</name>
</gene>
<dbReference type="InterPro" id="IPR007369">
    <property type="entry name" value="Peptidase_A22B_SPP"/>
</dbReference>
<feature type="transmembrane region" description="Helical" evidence="9">
    <location>
        <begin position="467"/>
        <end position="489"/>
    </location>
</feature>
<dbReference type="PANTHER" id="PTHR12174">
    <property type="entry name" value="SIGNAL PEPTIDE PEPTIDASE"/>
    <property type="match status" value="1"/>
</dbReference>
<evidence type="ECO:0000313" key="11">
    <source>
        <dbReference type="Proteomes" id="UP000001996"/>
    </source>
</evidence>
<accession>A5E5Q4</accession>
<keyword evidence="5" id="KW-0256">Endoplasmic reticulum</keyword>
<comment type="similarity">
    <text evidence="2">Belongs to the peptidase A22B family.</text>
</comment>
<dbReference type="PANTHER" id="PTHR12174:SF23">
    <property type="entry name" value="MINOR HISTOCOMPATIBILITY ANTIGEN H13"/>
    <property type="match status" value="1"/>
</dbReference>
<dbReference type="KEGG" id="lel:PVL30_005678"/>
<feature type="compositionally biased region" description="Basic and acidic residues" evidence="8">
    <location>
        <begin position="674"/>
        <end position="684"/>
    </location>
</feature>
<sequence>MNMSTRNSSLNTLAGNLLQNFLIDVLDLDTVVALLNASASVNSTSISISSSSASASALAAALASANGKVQLSYKEVVLQEVASLAIVLLCSLIPIIIGSYSTVTKPKNARDPRDDKHVNSNYDPLDMDDLRYLIANMTNLEMIDFAALDMKMVLLMPVFAAVALLGMYYCLQNGVNLEKLIRWYMFAFAPVSFYITMDGLMSMGARNISHWFGKDSNWIFKRLRLAVLDDVDAFPKGEVQNVAKKLEGELEKQKKEKINKGENNNHENNNNRNNNNRSSSSSSSSSSSNDLGGESSIVDEFKSYLNYEKIAILPQTDILVENICFDCILDTKFLVLFPLTVAYVYYNNPECWIWSNITSFMLIFSAFRQLRVMRFCNAHILLMGLFIYDIYFVFATEVMVTVATSMDVPMKLYIPKIFDMENKSILGLGDIIVPGVFISLCLRFDLNNFYDRTKQPFHHLNKFPKPYFWSALVSYSLGLVLAFVALNISGKGQPALLYIVPCLIGGVNGMALFRGEFKRLWQFSEAIKSFEQKHSKKSVLMSSNAEDYEDEDVDFVPEEIDDDLDLFIEKVEKKRSAYYSRMQDEDWVETDIDDLYMEEEDETFIIGEINCDEDESLSDEISDGELAADVAYLQKGLLGDPKEWYSSEEEEEEEEEEEDIEYDKDDDEFEEGERDGKEEEVIMG</sequence>
<feature type="transmembrane region" description="Helical" evidence="9">
    <location>
        <begin position="81"/>
        <end position="103"/>
    </location>
</feature>
<dbReference type="InParanoid" id="A5E5Q4"/>
<dbReference type="eggNOG" id="KOG2443">
    <property type="taxonomic scope" value="Eukaryota"/>
</dbReference>
<feature type="compositionally biased region" description="Acidic residues" evidence="8">
    <location>
        <begin position="646"/>
        <end position="673"/>
    </location>
</feature>
<feature type="transmembrane region" description="Helical" evidence="9">
    <location>
        <begin position="152"/>
        <end position="169"/>
    </location>
</feature>
<dbReference type="GO" id="GO:0042500">
    <property type="term" value="F:aspartic endopeptidase activity, intramembrane cleaving"/>
    <property type="evidence" value="ECO:0007669"/>
    <property type="project" value="InterPro"/>
</dbReference>
<dbReference type="STRING" id="379508.A5E5Q4"/>
<dbReference type="GO" id="GO:0098554">
    <property type="term" value="C:cytoplasmic side of endoplasmic reticulum membrane"/>
    <property type="evidence" value="ECO:0007669"/>
    <property type="project" value="TreeGrafter"/>
</dbReference>
<name>A5E5Q4_LODEL</name>
<reference evidence="10 11" key="1">
    <citation type="journal article" date="2009" name="Nature">
        <title>Evolution of pathogenicity and sexual reproduction in eight Candida genomes.</title>
        <authorList>
            <person name="Butler G."/>
            <person name="Rasmussen M.D."/>
            <person name="Lin M.F."/>
            <person name="Santos M.A."/>
            <person name="Sakthikumar S."/>
            <person name="Munro C.A."/>
            <person name="Rheinbay E."/>
            <person name="Grabherr M."/>
            <person name="Forche A."/>
            <person name="Reedy J.L."/>
            <person name="Agrafioti I."/>
            <person name="Arnaud M.B."/>
            <person name="Bates S."/>
            <person name="Brown A.J."/>
            <person name="Brunke S."/>
            <person name="Costanzo M.C."/>
            <person name="Fitzpatrick D.A."/>
            <person name="de Groot P.W."/>
            <person name="Harris D."/>
            <person name="Hoyer L.L."/>
            <person name="Hube B."/>
            <person name="Klis F.M."/>
            <person name="Kodira C."/>
            <person name="Lennard N."/>
            <person name="Logue M.E."/>
            <person name="Martin R."/>
            <person name="Neiman A.M."/>
            <person name="Nikolaou E."/>
            <person name="Quail M.A."/>
            <person name="Quinn J."/>
            <person name="Santos M.C."/>
            <person name="Schmitzberger F.F."/>
            <person name="Sherlock G."/>
            <person name="Shah P."/>
            <person name="Silverstein K.A."/>
            <person name="Skrzypek M.S."/>
            <person name="Soll D."/>
            <person name="Staggs R."/>
            <person name="Stansfield I."/>
            <person name="Stumpf M.P."/>
            <person name="Sudbery P.E."/>
            <person name="Srikantha T."/>
            <person name="Zeng Q."/>
            <person name="Berman J."/>
            <person name="Berriman M."/>
            <person name="Heitman J."/>
            <person name="Gow N.A."/>
            <person name="Lorenz M.C."/>
            <person name="Birren B.W."/>
            <person name="Kellis M."/>
            <person name="Cuomo C.A."/>
        </authorList>
    </citation>
    <scope>NUCLEOTIDE SEQUENCE [LARGE SCALE GENOMIC DNA]</scope>
    <source>
        <strain evidence="11">ATCC 11503 / BCRC 21390 / CBS 2605 / JCM 1781 / NBRC 1676 / NRRL YB-4239</strain>
    </source>
</reference>
<evidence type="ECO:0000256" key="6">
    <source>
        <dbReference type="ARBA" id="ARBA00022989"/>
    </source>
</evidence>
<feature type="transmembrane region" description="Helical" evidence="9">
    <location>
        <begin position="424"/>
        <end position="446"/>
    </location>
</feature>
<dbReference type="GO" id="GO:0033619">
    <property type="term" value="P:membrane protein proteolysis"/>
    <property type="evidence" value="ECO:0007669"/>
    <property type="project" value="TreeGrafter"/>
</dbReference>
<dbReference type="FunCoup" id="A5E5Q4">
    <property type="interactions" value="16"/>
</dbReference>
<keyword evidence="11" id="KW-1185">Reference proteome</keyword>
<dbReference type="OrthoDB" id="29661at2759"/>
<dbReference type="EMBL" id="CH981530">
    <property type="protein sequence ID" value="EDK46762.1"/>
    <property type="molecule type" value="Genomic_DNA"/>
</dbReference>
<keyword evidence="4" id="KW-0378">Hydrolase</keyword>
<dbReference type="OMA" id="ARNISHW"/>
<feature type="compositionally biased region" description="Low complexity" evidence="8">
    <location>
        <begin position="266"/>
        <end position="289"/>
    </location>
</feature>
<keyword evidence="7 9" id="KW-0472">Membrane</keyword>
<organism evidence="10 11">
    <name type="scientific">Lodderomyces elongisporus (strain ATCC 11503 / CBS 2605 / JCM 1781 / NBRC 1676 / NRRL YB-4239)</name>
    <name type="common">Yeast</name>
    <name type="synonym">Saccharomyces elongisporus</name>
    <dbReference type="NCBI Taxonomy" id="379508"/>
    <lineage>
        <taxon>Eukaryota</taxon>
        <taxon>Fungi</taxon>
        <taxon>Dikarya</taxon>
        <taxon>Ascomycota</taxon>
        <taxon>Saccharomycotina</taxon>
        <taxon>Pichiomycetes</taxon>
        <taxon>Debaryomycetaceae</taxon>
        <taxon>Candida/Lodderomyces clade</taxon>
        <taxon>Lodderomyces</taxon>
    </lineage>
</organism>
<feature type="transmembrane region" description="Helical" evidence="9">
    <location>
        <begin position="380"/>
        <end position="404"/>
    </location>
</feature>
<evidence type="ECO:0000256" key="8">
    <source>
        <dbReference type="SAM" id="MobiDB-lite"/>
    </source>
</evidence>
<feature type="transmembrane region" description="Helical" evidence="9">
    <location>
        <begin position="181"/>
        <end position="201"/>
    </location>
</feature>
<dbReference type="HOGENOM" id="CLU_023799_3_0_1"/>
<feature type="region of interest" description="Disordered" evidence="8">
    <location>
        <begin position="253"/>
        <end position="292"/>
    </location>
</feature>
<dbReference type="SMART" id="SM00730">
    <property type="entry name" value="PSN"/>
    <property type="match status" value="1"/>
</dbReference>
<evidence type="ECO:0000256" key="4">
    <source>
        <dbReference type="ARBA" id="ARBA00022801"/>
    </source>
</evidence>
<dbReference type="GeneID" id="5231162"/>
<dbReference type="GO" id="GO:0098553">
    <property type="term" value="C:lumenal side of endoplasmic reticulum membrane"/>
    <property type="evidence" value="ECO:0007669"/>
    <property type="project" value="TreeGrafter"/>
</dbReference>
<feature type="compositionally biased region" description="Basic and acidic residues" evidence="8">
    <location>
        <begin position="253"/>
        <end position="265"/>
    </location>
</feature>
<dbReference type="Proteomes" id="UP000001996">
    <property type="component" value="Unassembled WGS sequence"/>
</dbReference>
<protein>
    <submittedName>
        <fullName evidence="10">Uncharacterized protein</fullName>
    </submittedName>
</protein>
<evidence type="ECO:0000256" key="2">
    <source>
        <dbReference type="ARBA" id="ARBA00006859"/>
    </source>
</evidence>
<feature type="transmembrane region" description="Helical" evidence="9">
    <location>
        <begin position="495"/>
        <end position="513"/>
    </location>
</feature>
<evidence type="ECO:0000313" key="10">
    <source>
        <dbReference type="EMBL" id="EDK46762.1"/>
    </source>
</evidence>
<comment type="subcellular location">
    <subcellularLocation>
        <location evidence="1">Endoplasmic reticulum membrane</location>
        <topology evidence="1">Multi-pass membrane protein</topology>
    </subcellularLocation>
</comment>
<keyword evidence="3 9" id="KW-0812">Transmembrane</keyword>
<proteinExistence type="inferred from homology"/>
<feature type="region of interest" description="Disordered" evidence="8">
    <location>
        <begin position="639"/>
        <end position="684"/>
    </location>
</feature>